<keyword evidence="5" id="KW-0464">Manganese</keyword>
<organism evidence="8 9">
    <name type="scientific">Exophiala bonariae</name>
    <dbReference type="NCBI Taxonomy" id="1690606"/>
    <lineage>
        <taxon>Eukaryota</taxon>
        <taxon>Fungi</taxon>
        <taxon>Dikarya</taxon>
        <taxon>Ascomycota</taxon>
        <taxon>Pezizomycotina</taxon>
        <taxon>Eurotiomycetes</taxon>
        <taxon>Chaetothyriomycetidae</taxon>
        <taxon>Chaetothyriales</taxon>
        <taxon>Herpotrichiellaceae</taxon>
        <taxon>Exophiala</taxon>
    </lineage>
</organism>
<dbReference type="Proteomes" id="UP001358417">
    <property type="component" value="Unassembled WGS sequence"/>
</dbReference>
<evidence type="ECO:0000259" key="7">
    <source>
        <dbReference type="SMART" id="SM00835"/>
    </source>
</evidence>
<dbReference type="InterPro" id="IPR001929">
    <property type="entry name" value="Germin"/>
</dbReference>
<evidence type="ECO:0000256" key="6">
    <source>
        <dbReference type="SAM" id="Phobius"/>
    </source>
</evidence>
<keyword evidence="6" id="KW-1133">Transmembrane helix</keyword>
<dbReference type="PANTHER" id="PTHR31238">
    <property type="entry name" value="GERMIN-LIKE PROTEIN SUBFAMILY 3 MEMBER 3"/>
    <property type="match status" value="1"/>
</dbReference>
<keyword evidence="4" id="KW-0479">Metal-binding</keyword>
<dbReference type="GeneID" id="89979618"/>
<dbReference type="PRINTS" id="PR00325">
    <property type="entry name" value="GERMIN"/>
</dbReference>
<dbReference type="SMART" id="SM00835">
    <property type="entry name" value="Cupin_1"/>
    <property type="match status" value="1"/>
</dbReference>
<dbReference type="EMBL" id="JAVRRD010000006">
    <property type="protein sequence ID" value="KAK5057468.1"/>
    <property type="molecule type" value="Genomic_DNA"/>
</dbReference>
<evidence type="ECO:0000256" key="2">
    <source>
        <dbReference type="ARBA" id="ARBA00007456"/>
    </source>
</evidence>
<dbReference type="Pfam" id="PF00190">
    <property type="entry name" value="Cupin_1"/>
    <property type="match status" value="1"/>
</dbReference>
<dbReference type="RefSeq" id="XP_064708586.1">
    <property type="nucleotide sequence ID" value="XM_064854997.1"/>
</dbReference>
<dbReference type="InterPro" id="IPR006045">
    <property type="entry name" value="Cupin_1"/>
</dbReference>
<keyword evidence="3" id="KW-0964">Secreted</keyword>
<evidence type="ECO:0000256" key="1">
    <source>
        <dbReference type="ARBA" id="ARBA00004613"/>
    </source>
</evidence>
<protein>
    <recommendedName>
        <fullName evidence="7">Cupin type-1 domain-containing protein</fullName>
    </recommendedName>
</protein>
<keyword evidence="6" id="KW-0472">Membrane</keyword>
<keyword evidence="9" id="KW-1185">Reference proteome</keyword>
<feature type="domain" description="Cupin type-1" evidence="7">
    <location>
        <begin position="139"/>
        <end position="305"/>
    </location>
</feature>
<evidence type="ECO:0000256" key="4">
    <source>
        <dbReference type="ARBA" id="ARBA00022723"/>
    </source>
</evidence>
<dbReference type="AlphaFoldDB" id="A0AAV9NIN3"/>
<dbReference type="Gene3D" id="2.60.120.10">
    <property type="entry name" value="Jelly Rolls"/>
    <property type="match status" value="1"/>
</dbReference>
<gene>
    <name evidence="8" type="ORF">LTR84_011468</name>
</gene>
<dbReference type="InterPro" id="IPR011051">
    <property type="entry name" value="RmlC_Cupin_sf"/>
</dbReference>
<comment type="similarity">
    <text evidence="2">Belongs to the germin family.</text>
</comment>
<evidence type="ECO:0000313" key="9">
    <source>
        <dbReference type="Proteomes" id="UP001358417"/>
    </source>
</evidence>
<dbReference type="InterPro" id="IPR014710">
    <property type="entry name" value="RmlC-like_jellyroll"/>
</dbReference>
<dbReference type="CDD" id="cd02241">
    <property type="entry name" value="cupin_OxOx"/>
    <property type="match status" value="1"/>
</dbReference>
<comment type="caution">
    <text evidence="8">The sequence shown here is derived from an EMBL/GenBank/DDBJ whole genome shotgun (WGS) entry which is preliminary data.</text>
</comment>
<evidence type="ECO:0000256" key="3">
    <source>
        <dbReference type="ARBA" id="ARBA00022525"/>
    </source>
</evidence>
<keyword evidence="6" id="KW-0812">Transmembrane</keyword>
<feature type="transmembrane region" description="Helical" evidence="6">
    <location>
        <begin position="83"/>
        <end position="106"/>
    </location>
</feature>
<dbReference type="GO" id="GO:0005576">
    <property type="term" value="C:extracellular region"/>
    <property type="evidence" value="ECO:0007669"/>
    <property type="project" value="UniProtKB-SubCell"/>
</dbReference>
<accession>A0AAV9NIN3</accession>
<sequence>MNILPSRINRLIARIRVSPEATIPTYDVKDHTVVTLFDDLPEEEKKAALEKLDQLASAQPANPPQVISVQPSSRRRRFFNWRIFTMVFLGLGFVAFAVVASVVLAVDTTKDPELVAKLRMASTNLDRMALLPKDEDWFFDFTKQDKYTFSPGGVINANAATFPATVGQGMTLAMLNLGPCSMLPPHLHPRAANYVVAISGTTQTYMINENGARTVQATLRSGQMTIFPTGSIHTMMNIGCENAQLISALNSDDTGTLNVANAFFSLPQNISGTVLGGDVNVQNVFGQIPTPGTGANFGPDQCIAACAAKGKMVKRTF</sequence>
<evidence type="ECO:0000256" key="5">
    <source>
        <dbReference type="ARBA" id="ARBA00023211"/>
    </source>
</evidence>
<name>A0AAV9NIN3_9EURO</name>
<comment type="subcellular location">
    <subcellularLocation>
        <location evidence="1">Secreted</location>
    </subcellularLocation>
</comment>
<reference evidence="8 9" key="1">
    <citation type="submission" date="2023-08" db="EMBL/GenBank/DDBJ databases">
        <title>Black Yeasts Isolated from many extreme environments.</title>
        <authorList>
            <person name="Coleine C."/>
            <person name="Stajich J.E."/>
            <person name="Selbmann L."/>
        </authorList>
    </citation>
    <scope>NUCLEOTIDE SEQUENCE [LARGE SCALE GENOMIC DNA]</scope>
    <source>
        <strain evidence="8 9">CCFEE 5792</strain>
    </source>
</reference>
<evidence type="ECO:0000313" key="8">
    <source>
        <dbReference type="EMBL" id="KAK5057468.1"/>
    </source>
</evidence>
<dbReference type="GO" id="GO:0030145">
    <property type="term" value="F:manganese ion binding"/>
    <property type="evidence" value="ECO:0007669"/>
    <property type="project" value="InterPro"/>
</dbReference>
<dbReference type="SUPFAM" id="SSF51182">
    <property type="entry name" value="RmlC-like cupins"/>
    <property type="match status" value="1"/>
</dbReference>
<proteinExistence type="inferred from homology"/>